<dbReference type="AlphaFoldDB" id="A0ABD2PXC3"/>
<organism evidence="2 3">
    <name type="scientific">Cichlidogyrus casuarinus</name>
    <dbReference type="NCBI Taxonomy" id="1844966"/>
    <lineage>
        <taxon>Eukaryota</taxon>
        <taxon>Metazoa</taxon>
        <taxon>Spiralia</taxon>
        <taxon>Lophotrochozoa</taxon>
        <taxon>Platyhelminthes</taxon>
        <taxon>Monogenea</taxon>
        <taxon>Monopisthocotylea</taxon>
        <taxon>Dactylogyridea</taxon>
        <taxon>Ancyrocephalidae</taxon>
        <taxon>Cichlidogyrus</taxon>
    </lineage>
</organism>
<name>A0ABD2PXC3_9PLAT</name>
<evidence type="ECO:0000313" key="3">
    <source>
        <dbReference type="Proteomes" id="UP001626550"/>
    </source>
</evidence>
<protein>
    <submittedName>
        <fullName evidence="2">Uncharacterized protein</fullName>
    </submittedName>
</protein>
<feature type="compositionally biased region" description="Basic and acidic residues" evidence="1">
    <location>
        <begin position="29"/>
        <end position="44"/>
    </location>
</feature>
<reference evidence="2 3" key="1">
    <citation type="submission" date="2024-11" db="EMBL/GenBank/DDBJ databases">
        <title>Adaptive evolution of stress response genes in parasites aligns with host niche diversity.</title>
        <authorList>
            <person name="Hahn C."/>
            <person name="Resl P."/>
        </authorList>
    </citation>
    <scope>NUCLEOTIDE SEQUENCE [LARGE SCALE GENOMIC DNA]</scope>
    <source>
        <strain evidence="2">EGGRZ-B1_66</strain>
        <tissue evidence="2">Body</tissue>
    </source>
</reference>
<feature type="compositionally biased region" description="Basic residues" evidence="1">
    <location>
        <begin position="1"/>
        <end position="10"/>
    </location>
</feature>
<evidence type="ECO:0000256" key="1">
    <source>
        <dbReference type="SAM" id="MobiDB-lite"/>
    </source>
</evidence>
<feature type="non-terminal residue" evidence="2">
    <location>
        <position position="124"/>
    </location>
</feature>
<sequence length="124" mass="14012">MDFASKKNKIRTNMAPCSSSSYNLEDVDEDRRASPLPVSHKEHLTQLSPPVAVLRESRRSSLKKLFELLRIDSDSFPTKQQVFPIDCHLDTLFQAGKILANQPKSIDMNVSRLLGKGTYGLCYE</sequence>
<feature type="region of interest" description="Disordered" evidence="1">
    <location>
        <begin position="1"/>
        <end position="44"/>
    </location>
</feature>
<comment type="caution">
    <text evidence="2">The sequence shown here is derived from an EMBL/GenBank/DDBJ whole genome shotgun (WGS) entry which is preliminary data.</text>
</comment>
<accession>A0ABD2PXC3</accession>
<dbReference type="EMBL" id="JBJKFK010002231">
    <property type="protein sequence ID" value="KAL3311442.1"/>
    <property type="molecule type" value="Genomic_DNA"/>
</dbReference>
<gene>
    <name evidence="2" type="ORF">Ciccas_009977</name>
</gene>
<dbReference type="Proteomes" id="UP001626550">
    <property type="component" value="Unassembled WGS sequence"/>
</dbReference>
<proteinExistence type="predicted"/>
<evidence type="ECO:0000313" key="2">
    <source>
        <dbReference type="EMBL" id="KAL3311442.1"/>
    </source>
</evidence>
<keyword evidence="3" id="KW-1185">Reference proteome</keyword>